<accession>A0A402DL87</accession>
<evidence type="ECO:0000313" key="2">
    <source>
        <dbReference type="Proteomes" id="UP000289660"/>
    </source>
</evidence>
<reference evidence="2" key="1">
    <citation type="submission" date="2018-12" db="EMBL/GenBank/DDBJ databases">
        <title>Genome sequence of Microcystis aeruginosa NIES-4285.</title>
        <authorList>
            <person name="Tanabe Y."/>
        </authorList>
    </citation>
    <scope>NUCLEOTIDE SEQUENCE [LARGE SCALE GENOMIC DNA]</scope>
    <source>
        <strain evidence="2">NIES-4285</strain>
    </source>
</reference>
<name>A0A402DL87_MICAE</name>
<sequence length="102" mass="12117">MMKTLSELMRVVQTLIESLEKCWRPVILQMIGMTYSKRPKVQLAVYAKLLKLKFNDRYVWTYPYINTKKLTKPLLYKASQNKLTSRHWVHFPLKMAVPLTVS</sequence>
<protein>
    <submittedName>
        <fullName evidence="1">Uncharacterized protein</fullName>
    </submittedName>
</protein>
<evidence type="ECO:0000313" key="1">
    <source>
        <dbReference type="EMBL" id="GCE62977.1"/>
    </source>
</evidence>
<organism evidence="1 2">
    <name type="scientific">Microcystis aeruginosa NIES-4285</name>
    <dbReference type="NCBI Taxonomy" id="2497681"/>
    <lineage>
        <taxon>Bacteria</taxon>
        <taxon>Bacillati</taxon>
        <taxon>Cyanobacteriota</taxon>
        <taxon>Cyanophyceae</taxon>
        <taxon>Oscillatoriophycideae</taxon>
        <taxon>Chroococcales</taxon>
        <taxon>Microcystaceae</taxon>
        <taxon>Microcystis</taxon>
    </lineage>
</organism>
<proteinExistence type="predicted"/>
<dbReference type="Proteomes" id="UP000289660">
    <property type="component" value="Unassembled WGS sequence"/>
</dbReference>
<dbReference type="AlphaFoldDB" id="A0A402DL87"/>
<dbReference type="EMBL" id="BIFY01000262">
    <property type="protein sequence ID" value="GCE62977.1"/>
    <property type="molecule type" value="Genomic_DNA"/>
</dbReference>
<gene>
    <name evidence="1" type="ORF">MiAbB_04932</name>
</gene>
<comment type="caution">
    <text evidence="1">The sequence shown here is derived from an EMBL/GenBank/DDBJ whole genome shotgun (WGS) entry which is preliminary data.</text>
</comment>